<dbReference type="EMBL" id="KB445584">
    <property type="protein sequence ID" value="EMD86805.1"/>
    <property type="molecule type" value="Genomic_DNA"/>
</dbReference>
<dbReference type="HOGENOM" id="CLU_1532397_0_0_1"/>
<evidence type="ECO:0000313" key="2">
    <source>
        <dbReference type="Proteomes" id="UP000016936"/>
    </source>
</evidence>
<dbReference type="AlphaFoldDB" id="M2SNA2"/>
<dbReference type="Proteomes" id="UP000016936">
    <property type="component" value="Unassembled WGS sequence"/>
</dbReference>
<accession>M2SNA2</accession>
<sequence length="175" mass="20107">MTIKPNEVALKEVWPSSDTLVCCGTIYFPPFGGHDTYDRHHDQTDPTSWSTADTLSTTLEAERPTLQKIMDAGGEIDHQVIPERNVDNCIRKKRVVVRVFTKTCKLPEIIQAFTTLDGIYLQQPVDISDNCPYYDFQLLHFGPPDVVKSEHTERDGQEYYRFIHLPKEVVLQLQL</sequence>
<reference evidence="1 2" key="1">
    <citation type="journal article" date="2012" name="PLoS Pathog.">
        <title>Diverse lifestyles and strategies of plant pathogenesis encoded in the genomes of eighteen Dothideomycetes fungi.</title>
        <authorList>
            <person name="Ohm R.A."/>
            <person name="Feau N."/>
            <person name="Henrissat B."/>
            <person name="Schoch C.L."/>
            <person name="Horwitz B.A."/>
            <person name="Barry K.W."/>
            <person name="Condon B.J."/>
            <person name="Copeland A.C."/>
            <person name="Dhillon B."/>
            <person name="Glaser F."/>
            <person name="Hesse C.N."/>
            <person name="Kosti I."/>
            <person name="LaButti K."/>
            <person name="Lindquist E.A."/>
            <person name="Lucas S."/>
            <person name="Salamov A.A."/>
            <person name="Bradshaw R.E."/>
            <person name="Ciuffetti L."/>
            <person name="Hamelin R.C."/>
            <person name="Kema G.H.J."/>
            <person name="Lawrence C."/>
            <person name="Scott J.A."/>
            <person name="Spatafora J.W."/>
            <person name="Turgeon B.G."/>
            <person name="de Wit P.J.G.M."/>
            <person name="Zhong S."/>
            <person name="Goodwin S.B."/>
            <person name="Grigoriev I.V."/>
        </authorList>
    </citation>
    <scope>NUCLEOTIDE SEQUENCE [LARGE SCALE GENOMIC DNA]</scope>
    <source>
        <strain evidence="2">C5 / ATCC 48332 / race O</strain>
    </source>
</reference>
<name>M2SNA2_COCH5</name>
<keyword evidence="2" id="KW-1185">Reference proteome</keyword>
<reference evidence="2" key="2">
    <citation type="journal article" date="2013" name="PLoS Genet.">
        <title>Comparative genome structure, secondary metabolite, and effector coding capacity across Cochliobolus pathogens.</title>
        <authorList>
            <person name="Condon B.J."/>
            <person name="Leng Y."/>
            <person name="Wu D."/>
            <person name="Bushley K.E."/>
            <person name="Ohm R.A."/>
            <person name="Otillar R."/>
            <person name="Martin J."/>
            <person name="Schackwitz W."/>
            <person name="Grimwood J."/>
            <person name="MohdZainudin N."/>
            <person name="Xue C."/>
            <person name="Wang R."/>
            <person name="Manning V.A."/>
            <person name="Dhillon B."/>
            <person name="Tu Z.J."/>
            <person name="Steffenson B.J."/>
            <person name="Salamov A."/>
            <person name="Sun H."/>
            <person name="Lowry S."/>
            <person name="LaButti K."/>
            <person name="Han J."/>
            <person name="Copeland A."/>
            <person name="Lindquist E."/>
            <person name="Barry K."/>
            <person name="Schmutz J."/>
            <person name="Baker S.E."/>
            <person name="Ciuffetti L.M."/>
            <person name="Grigoriev I.V."/>
            <person name="Zhong S."/>
            <person name="Turgeon B.G."/>
        </authorList>
    </citation>
    <scope>NUCLEOTIDE SEQUENCE [LARGE SCALE GENOMIC DNA]</scope>
    <source>
        <strain evidence="2">C5 / ATCC 48332 / race O</strain>
    </source>
</reference>
<protein>
    <submittedName>
        <fullName evidence="1">Uncharacterized protein</fullName>
    </submittedName>
</protein>
<gene>
    <name evidence="1" type="ORF">COCHEDRAFT_1160414</name>
</gene>
<proteinExistence type="predicted"/>
<organism evidence="1 2">
    <name type="scientific">Cochliobolus heterostrophus (strain C5 / ATCC 48332 / race O)</name>
    <name type="common">Southern corn leaf blight fungus</name>
    <name type="synonym">Bipolaris maydis</name>
    <dbReference type="NCBI Taxonomy" id="701091"/>
    <lineage>
        <taxon>Eukaryota</taxon>
        <taxon>Fungi</taxon>
        <taxon>Dikarya</taxon>
        <taxon>Ascomycota</taxon>
        <taxon>Pezizomycotina</taxon>
        <taxon>Dothideomycetes</taxon>
        <taxon>Pleosporomycetidae</taxon>
        <taxon>Pleosporales</taxon>
        <taxon>Pleosporineae</taxon>
        <taxon>Pleosporaceae</taxon>
        <taxon>Bipolaris</taxon>
    </lineage>
</organism>
<evidence type="ECO:0000313" key="1">
    <source>
        <dbReference type="EMBL" id="EMD86805.1"/>
    </source>
</evidence>